<evidence type="ECO:0000256" key="1">
    <source>
        <dbReference type="SAM" id="MobiDB-lite"/>
    </source>
</evidence>
<dbReference type="EMBL" id="VORU01000002">
    <property type="protein sequence ID" value="TXD70344.1"/>
    <property type="molecule type" value="Genomic_DNA"/>
</dbReference>
<organism evidence="2 3">
    <name type="scientific">Aequorivita lipolytica</name>
    <dbReference type="NCBI Taxonomy" id="153267"/>
    <lineage>
        <taxon>Bacteria</taxon>
        <taxon>Pseudomonadati</taxon>
        <taxon>Bacteroidota</taxon>
        <taxon>Flavobacteriia</taxon>
        <taxon>Flavobacteriales</taxon>
        <taxon>Flavobacteriaceae</taxon>
        <taxon>Aequorivita</taxon>
    </lineage>
</organism>
<dbReference type="Proteomes" id="UP000321945">
    <property type="component" value="Unassembled WGS sequence"/>
</dbReference>
<evidence type="ECO:0000313" key="3">
    <source>
        <dbReference type="Proteomes" id="UP000321945"/>
    </source>
</evidence>
<protein>
    <submittedName>
        <fullName evidence="2">Uncharacterized protein</fullName>
    </submittedName>
</protein>
<sequence>MSKKKKGKKKSTFAKASADEGKKGLKEECCEKYLKKGEQKRCRRCPCFDMTEAKRLQRFEHLEIAINSGD</sequence>
<dbReference type="RefSeq" id="WP_111815380.1">
    <property type="nucleotide sequence ID" value="NZ_CBCRZQ010000003.1"/>
</dbReference>
<gene>
    <name evidence="2" type="ORF">ESV24_04035</name>
</gene>
<proteinExistence type="predicted"/>
<dbReference type="AlphaFoldDB" id="A0A5C6YSG2"/>
<feature type="region of interest" description="Disordered" evidence="1">
    <location>
        <begin position="1"/>
        <end position="23"/>
    </location>
</feature>
<reference evidence="2 3" key="1">
    <citation type="submission" date="2019-08" db="EMBL/GenBank/DDBJ databases">
        <title>Genome of Aequorivita lipolytica Y10-2 (type strain).</title>
        <authorList>
            <person name="Bowman J.P."/>
        </authorList>
    </citation>
    <scope>NUCLEOTIDE SEQUENCE [LARGE SCALE GENOMIC DNA]</scope>
    <source>
        <strain evidence="2 3">Y10-2</strain>
    </source>
</reference>
<comment type="caution">
    <text evidence="2">The sequence shown here is derived from an EMBL/GenBank/DDBJ whole genome shotgun (WGS) entry which is preliminary data.</text>
</comment>
<keyword evidence="3" id="KW-1185">Reference proteome</keyword>
<evidence type="ECO:0000313" key="2">
    <source>
        <dbReference type="EMBL" id="TXD70344.1"/>
    </source>
</evidence>
<name>A0A5C6YSG2_9FLAO</name>
<feature type="compositionally biased region" description="Basic residues" evidence="1">
    <location>
        <begin position="1"/>
        <end position="12"/>
    </location>
</feature>
<accession>A0A5C6YSG2</accession>
<dbReference type="OrthoDB" id="1451666at2"/>